<name>A0ACC2S0E0_9FUNG</name>
<proteinExistence type="predicted"/>
<evidence type="ECO:0000313" key="1">
    <source>
        <dbReference type="EMBL" id="KAJ9055774.1"/>
    </source>
</evidence>
<accession>A0ACC2S0E0</accession>
<dbReference type="EMBL" id="QTSX02006391">
    <property type="protein sequence ID" value="KAJ9055774.1"/>
    <property type="molecule type" value="Genomic_DNA"/>
</dbReference>
<keyword evidence="2" id="KW-1185">Reference proteome</keyword>
<organism evidence="1 2">
    <name type="scientific">Entomophthora muscae</name>
    <dbReference type="NCBI Taxonomy" id="34485"/>
    <lineage>
        <taxon>Eukaryota</taxon>
        <taxon>Fungi</taxon>
        <taxon>Fungi incertae sedis</taxon>
        <taxon>Zoopagomycota</taxon>
        <taxon>Entomophthoromycotina</taxon>
        <taxon>Entomophthoromycetes</taxon>
        <taxon>Entomophthorales</taxon>
        <taxon>Entomophthoraceae</taxon>
        <taxon>Entomophthora</taxon>
    </lineage>
</organism>
<comment type="caution">
    <text evidence="1">The sequence shown here is derived from an EMBL/GenBank/DDBJ whole genome shotgun (WGS) entry which is preliminary data.</text>
</comment>
<gene>
    <name evidence="1" type="ORF">DSO57_1000632</name>
</gene>
<reference evidence="1" key="1">
    <citation type="submission" date="2022-04" db="EMBL/GenBank/DDBJ databases">
        <title>Genome of the entomopathogenic fungus Entomophthora muscae.</title>
        <authorList>
            <person name="Elya C."/>
            <person name="Lovett B.R."/>
            <person name="Lee E."/>
            <person name="Macias A.M."/>
            <person name="Hajek A.E."/>
            <person name="De Bivort B.L."/>
            <person name="Kasson M.T."/>
            <person name="De Fine Licht H.H."/>
            <person name="Stajich J.E."/>
        </authorList>
    </citation>
    <scope>NUCLEOTIDE SEQUENCE</scope>
    <source>
        <strain evidence="1">Berkeley</strain>
    </source>
</reference>
<evidence type="ECO:0000313" key="2">
    <source>
        <dbReference type="Proteomes" id="UP001165960"/>
    </source>
</evidence>
<protein>
    <submittedName>
        <fullName evidence="1">Uncharacterized protein</fullName>
    </submittedName>
</protein>
<sequence>MADTYLDVAYGNDPNNAYDLYIPSSAKEPAPLLVWIHGGAWVSGHRSEFARFAEKLAADSGIATALLGYRLTPRPPTEPGQLRHPMHVQDCIEGILHLLANKSSLHYSTNIFLIGGHSAGAFIASQIALSGSTFASSRSSFNQAFRNLRGIISTEGIFDLKEFSKFDETYAPNYILPAFGEESGWKDASPQMLVPSLLSKSLRFRLIHSTQDSLVSQAQSENFKDHLLSIGFTDVKYDYLELGDHDEAPQTELVFQRVMEFINQI</sequence>
<dbReference type="Proteomes" id="UP001165960">
    <property type="component" value="Unassembled WGS sequence"/>
</dbReference>